<dbReference type="Gene3D" id="1.25.10.10">
    <property type="entry name" value="Leucine-rich Repeat Variant"/>
    <property type="match status" value="1"/>
</dbReference>
<dbReference type="Gene3D" id="1.10.760.10">
    <property type="entry name" value="Cytochrome c-like domain"/>
    <property type="match status" value="1"/>
</dbReference>
<comment type="caution">
    <text evidence="6">The sequence shown here is derived from an EMBL/GenBank/DDBJ whole genome shotgun (WGS) entry which is preliminary data.</text>
</comment>
<proteinExistence type="predicted"/>
<dbReference type="InterPro" id="IPR011989">
    <property type="entry name" value="ARM-like"/>
</dbReference>
<name>A0A2S8FD13_9BACT</name>
<gene>
    <name evidence="6" type="ORF">C5Y98_22395</name>
</gene>
<accession>A0A2S8FD13</accession>
<dbReference type="SUPFAM" id="SSF46626">
    <property type="entry name" value="Cytochrome c"/>
    <property type="match status" value="1"/>
</dbReference>
<dbReference type="InterPro" id="IPR011041">
    <property type="entry name" value="Quinoprot_gluc/sorb_DH_b-prop"/>
</dbReference>
<keyword evidence="2 4" id="KW-0479">Metal-binding</keyword>
<dbReference type="GO" id="GO:0046872">
    <property type="term" value="F:metal ion binding"/>
    <property type="evidence" value="ECO:0007669"/>
    <property type="project" value="UniProtKB-KW"/>
</dbReference>
<evidence type="ECO:0000256" key="3">
    <source>
        <dbReference type="ARBA" id="ARBA00023004"/>
    </source>
</evidence>
<dbReference type="PANTHER" id="PTHR33546">
    <property type="entry name" value="LARGE, MULTIFUNCTIONAL SECRETED PROTEIN-RELATED"/>
    <property type="match status" value="1"/>
</dbReference>
<protein>
    <recommendedName>
        <fullName evidence="5">Cytochrome c domain-containing protein</fullName>
    </recommendedName>
</protein>
<dbReference type="EMBL" id="PUIB01000022">
    <property type="protein sequence ID" value="PQO30012.1"/>
    <property type="molecule type" value="Genomic_DNA"/>
</dbReference>
<dbReference type="Proteomes" id="UP000239388">
    <property type="component" value="Unassembled WGS sequence"/>
</dbReference>
<keyword evidence="1 4" id="KW-0349">Heme</keyword>
<evidence type="ECO:0000259" key="5">
    <source>
        <dbReference type="PROSITE" id="PS51007"/>
    </source>
</evidence>
<dbReference type="InterPro" id="IPR013427">
    <property type="entry name" value="Haem-bd_dom_put"/>
</dbReference>
<organism evidence="6 7">
    <name type="scientific">Blastopirellula marina</name>
    <dbReference type="NCBI Taxonomy" id="124"/>
    <lineage>
        <taxon>Bacteria</taxon>
        <taxon>Pseudomonadati</taxon>
        <taxon>Planctomycetota</taxon>
        <taxon>Planctomycetia</taxon>
        <taxon>Pirellulales</taxon>
        <taxon>Pirellulaceae</taxon>
        <taxon>Blastopirellula</taxon>
    </lineage>
</organism>
<keyword evidence="3 4" id="KW-0408">Iron</keyword>
<dbReference type="Pfam" id="PF23500">
    <property type="entry name" value="DUF7133"/>
    <property type="match status" value="1"/>
</dbReference>
<dbReference type="InterPro" id="IPR013428">
    <property type="entry name" value="Membrane-bound_put_N"/>
</dbReference>
<dbReference type="InterPro" id="IPR055557">
    <property type="entry name" value="DUF7133"/>
</dbReference>
<reference evidence="6 7" key="1">
    <citation type="submission" date="2018-02" db="EMBL/GenBank/DDBJ databases">
        <title>Comparative genomes isolates from brazilian mangrove.</title>
        <authorList>
            <person name="Araujo J.E."/>
            <person name="Taketani R.G."/>
            <person name="Silva M.C.P."/>
            <person name="Loureco M.V."/>
            <person name="Andreote F.D."/>
        </authorList>
    </citation>
    <scope>NUCLEOTIDE SEQUENCE [LARGE SCALE GENOMIC DNA]</scope>
    <source>
        <strain evidence="6 7">NAP PRIS-MGV</strain>
    </source>
</reference>
<dbReference type="GO" id="GO:0020037">
    <property type="term" value="F:heme binding"/>
    <property type="evidence" value="ECO:0007669"/>
    <property type="project" value="InterPro"/>
</dbReference>
<evidence type="ECO:0000313" key="7">
    <source>
        <dbReference type="Proteomes" id="UP000239388"/>
    </source>
</evidence>
<dbReference type="PROSITE" id="PS51007">
    <property type="entry name" value="CYTC"/>
    <property type="match status" value="1"/>
</dbReference>
<dbReference type="GO" id="GO:0009055">
    <property type="term" value="F:electron transfer activity"/>
    <property type="evidence" value="ECO:0007669"/>
    <property type="project" value="InterPro"/>
</dbReference>
<dbReference type="SUPFAM" id="SSF50952">
    <property type="entry name" value="Soluble quinoprotein glucose dehydrogenase"/>
    <property type="match status" value="1"/>
</dbReference>
<dbReference type="PANTHER" id="PTHR33546:SF1">
    <property type="entry name" value="LARGE, MULTIFUNCTIONAL SECRETED PROTEIN"/>
    <property type="match status" value="1"/>
</dbReference>
<dbReference type="InterPro" id="IPR016024">
    <property type="entry name" value="ARM-type_fold"/>
</dbReference>
<dbReference type="Gene3D" id="2.120.10.30">
    <property type="entry name" value="TolB, C-terminal domain"/>
    <property type="match status" value="1"/>
</dbReference>
<evidence type="ECO:0000313" key="6">
    <source>
        <dbReference type="EMBL" id="PQO30012.1"/>
    </source>
</evidence>
<evidence type="ECO:0000256" key="4">
    <source>
        <dbReference type="PROSITE-ProRule" id="PRU00433"/>
    </source>
</evidence>
<dbReference type="NCBIfam" id="TIGR02603">
    <property type="entry name" value="CxxCH_TIGR02603"/>
    <property type="match status" value="1"/>
</dbReference>
<dbReference type="SUPFAM" id="SSF48371">
    <property type="entry name" value="ARM repeat"/>
    <property type="match status" value="1"/>
</dbReference>
<dbReference type="InterPro" id="IPR009056">
    <property type="entry name" value="Cyt_c-like_dom"/>
</dbReference>
<feature type="domain" description="Cytochrome c" evidence="5">
    <location>
        <begin position="730"/>
        <end position="870"/>
    </location>
</feature>
<dbReference type="AlphaFoldDB" id="A0A2S8FD13"/>
<dbReference type="InterPro" id="IPR036909">
    <property type="entry name" value="Cyt_c-like_dom_sf"/>
</dbReference>
<evidence type="ECO:0000256" key="1">
    <source>
        <dbReference type="ARBA" id="ARBA00022617"/>
    </source>
</evidence>
<dbReference type="InterPro" id="IPR011042">
    <property type="entry name" value="6-blade_b-propeller_TolB-like"/>
</dbReference>
<dbReference type="NCBIfam" id="TIGR02604">
    <property type="entry name" value="Piru_Ver_Nterm"/>
    <property type="match status" value="1"/>
</dbReference>
<evidence type="ECO:0000256" key="2">
    <source>
        <dbReference type="ARBA" id="ARBA00022723"/>
    </source>
</evidence>
<sequence>MASSTIDRSQRICDFMGFSGGDRERWEVVSSFVYNRNHPRFHRSSLPFLIFPAQGLAMLFTRHFLCGLIVSISLTSLLAAEAPRLLDPRLQLEMIAEQPDIVTPIGIAFAPNGDLLVIESHTHHRQSDYQGPPKDRIRRFSDTNGDGKFDTWSTFYEGTEATMSLRTASDGSIYVATRMEVFRLRDTDGDLVADQRDEIARLETAERYPHDGLSGLAFGPDGLLYFGLGENLGKPYTITGSDGTKLAGEGEGGTIYHCQMDGSQLQRMATGVWNPFGMVFDPEGRLFMVDNDPDSRPPCRLLQIVPGGDYGYQFRYGRTGVHPLQAWNGELPGTLPMVAGTGEAPSGIVWYEGELWGTSWGDHRIETFRLGHNGAGVQATAQTIVQGDHNFRPVDFAIAPDGSLYFTDWVDRSYPVHGKGRIWRLSWKEQPAASASLPLSTAEQQAAKLRTSSPALDKLDAEDPFLRQAAVYGLSQQTERLQEIDLNANTTGSQRAGILEAMRWADERQYLIDRPEMLKQALNDPADEVRIFAMRWIADLKQTDYLPLLKERLKSHAPTTRELPVLLSAIAWLDSGSVGGGKDIVQQRLLVDIITDETQTPQLRTIALRLIEPRSEQLKSEQLRQMVDSSHPELAQQAMRTLYLRGGEFAEKVAADVALDRSRDATLRAWGIVGLSDHADQHQETLKQLAKDPSPVVRQEAERTLRTETIANPLPPQDTDSWLKQIQGTPDVAAGSRTFFSSKGGYCVRCHRFNGNGADIGPDLTFIGQRITKQRLLESILQPGNEIAPMYVPKIVLTDDGRVHVGYPITVAGINERRLFVDTNGQQFELDPSTIEEERDSEKSIMPEGFQQILSPTEMRDLIGFLLATPE</sequence>